<protein>
    <recommendedName>
        <fullName evidence="4">rhamnogalacturonan endolyase</fullName>
        <ecNumber evidence="4">4.2.2.23</ecNumber>
    </recommendedName>
</protein>
<feature type="chain" id="PRO_5045475027" description="rhamnogalacturonan endolyase" evidence="10">
    <location>
        <begin position="19"/>
        <end position="563"/>
    </location>
</feature>
<dbReference type="InterPro" id="IPR014718">
    <property type="entry name" value="GH-type_carb-bd"/>
</dbReference>
<evidence type="ECO:0000256" key="8">
    <source>
        <dbReference type="ARBA" id="ARBA00023277"/>
    </source>
</evidence>
<evidence type="ECO:0000256" key="10">
    <source>
        <dbReference type="SAM" id="SignalP"/>
    </source>
</evidence>
<dbReference type="Gene3D" id="2.60.120.260">
    <property type="entry name" value="Galactose-binding domain-like"/>
    <property type="match status" value="1"/>
</dbReference>
<evidence type="ECO:0000256" key="7">
    <source>
        <dbReference type="ARBA" id="ARBA00023239"/>
    </source>
</evidence>
<sequence length="563" mass="61701">MAFRNLGLGLLLAQLGAATGPFLQELNGSWVIGNDLWNVTQGPVYGKPLYYKGKDVIGEAVGHYVGYNGENNLNFTSAEIVARGDNYIDVSFSATQGEFHWVIFDDLPGAYQYFVNRALPTLGVFRSLFRLDNETFPRGRTNIKDDILPPFSLYVGAPEVQDETFQLPNGTYLTKYDWSAFIRDIDFYGVYGDNFGSWYIRPGEDYFNGNHLKQELIVHRESATGDAVQLNVVHGTHFQASSADVFPDGKIFGPWLWYLNDGSKADAAARQQQEFAAWPYTWLDDSAYQARARSVSGSLALADGRPAAGAAVFLGENRSNKTVLDQGALYNYVAHADETGAFSFTQVRSGTYALYAWAAGGAVLGNVTSEFVQNDVVVAAGDAVELGALDAWRVPAGREKVFQIGTVDRTADEFALGRAPYQHGLVDRVPANLTFTVGASVEKEDWFFAQSALGTWDVVFEVAGGAKNRSAVLSVALAGFSRGSSAGIYLNGGANRVGNLTTDSVPTDPSLYRSATRAGEWHLYEFPVDGALLVEGRNVLSFVVERSTRWRGWIWDSVLLEWV</sequence>
<evidence type="ECO:0000256" key="9">
    <source>
        <dbReference type="ARBA" id="ARBA00023326"/>
    </source>
</evidence>
<dbReference type="CDD" id="cd10316">
    <property type="entry name" value="RGL4_M"/>
    <property type="match status" value="1"/>
</dbReference>
<dbReference type="Pfam" id="PF14683">
    <property type="entry name" value="CBM-like"/>
    <property type="match status" value="1"/>
</dbReference>
<dbReference type="SUPFAM" id="SSF74650">
    <property type="entry name" value="Galactose mutarotase-like"/>
    <property type="match status" value="1"/>
</dbReference>
<keyword evidence="8" id="KW-0119">Carbohydrate metabolism</keyword>
<dbReference type="PANTHER" id="PTHR32018:SF1">
    <property type="entry name" value="RHAMNOGALACTURONAN ENDOLYASE"/>
    <property type="match status" value="1"/>
</dbReference>
<evidence type="ECO:0000259" key="12">
    <source>
        <dbReference type="Pfam" id="PF14686"/>
    </source>
</evidence>
<dbReference type="InterPro" id="IPR029413">
    <property type="entry name" value="RG-lyase_II"/>
</dbReference>
<evidence type="ECO:0000256" key="2">
    <source>
        <dbReference type="ARBA" id="ARBA00004613"/>
    </source>
</evidence>
<evidence type="ECO:0000256" key="5">
    <source>
        <dbReference type="ARBA" id="ARBA00022525"/>
    </source>
</evidence>
<evidence type="ECO:0000256" key="3">
    <source>
        <dbReference type="ARBA" id="ARBA00010418"/>
    </source>
</evidence>
<dbReference type="InterPro" id="IPR013784">
    <property type="entry name" value="Carb-bd-like_fold"/>
</dbReference>
<evidence type="ECO:0000313" key="14">
    <source>
        <dbReference type="Proteomes" id="UP000774617"/>
    </source>
</evidence>
<organism evidence="13 14">
    <name type="scientific">Macrophomina phaseolina</name>
    <dbReference type="NCBI Taxonomy" id="35725"/>
    <lineage>
        <taxon>Eukaryota</taxon>
        <taxon>Fungi</taxon>
        <taxon>Dikarya</taxon>
        <taxon>Ascomycota</taxon>
        <taxon>Pezizomycotina</taxon>
        <taxon>Dothideomycetes</taxon>
        <taxon>Dothideomycetes incertae sedis</taxon>
        <taxon>Botryosphaeriales</taxon>
        <taxon>Botryosphaeriaceae</taxon>
        <taxon>Macrophomina</taxon>
    </lineage>
</organism>
<feature type="signal peptide" evidence="10">
    <location>
        <begin position="1"/>
        <end position="18"/>
    </location>
</feature>
<accession>A0ABQ8FQJ1</accession>
<dbReference type="InterPro" id="IPR029411">
    <property type="entry name" value="RG-lyase_III"/>
</dbReference>
<evidence type="ECO:0000256" key="1">
    <source>
        <dbReference type="ARBA" id="ARBA00001324"/>
    </source>
</evidence>
<dbReference type="CDD" id="cd10320">
    <property type="entry name" value="RGL4_N"/>
    <property type="match status" value="1"/>
</dbReference>
<dbReference type="Gene3D" id="2.70.98.10">
    <property type="match status" value="1"/>
</dbReference>
<keyword evidence="7 13" id="KW-0456">Lyase</keyword>
<dbReference type="Pfam" id="PF14686">
    <property type="entry name" value="fn3_3"/>
    <property type="match status" value="1"/>
</dbReference>
<comment type="similarity">
    <text evidence="3">Belongs to the polysaccharide lyase 4 family.</text>
</comment>
<dbReference type="InterPro" id="IPR051850">
    <property type="entry name" value="Polysacch_Lyase_4"/>
</dbReference>
<dbReference type="CDD" id="cd10317">
    <property type="entry name" value="RGL4_C"/>
    <property type="match status" value="1"/>
</dbReference>
<comment type="subcellular location">
    <subcellularLocation>
        <location evidence="2">Secreted</location>
    </subcellularLocation>
</comment>
<keyword evidence="9" id="KW-0624">Polysaccharide degradation</keyword>
<keyword evidence="14" id="KW-1185">Reference proteome</keyword>
<comment type="caution">
    <text evidence="13">The sequence shown here is derived from an EMBL/GenBank/DDBJ whole genome shotgun (WGS) entry which is preliminary data.</text>
</comment>
<feature type="domain" description="Rhamnogalacturonan lyase" evidence="12">
    <location>
        <begin position="303"/>
        <end position="384"/>
    </location>
</feature>
<evidence type="ECO:0000256" key="6">
    <source>
        <dbReference type="ARBA" id="ARBA00022729"/>
    </source>
</evidence>
<comment type="catalytic activity">
    <reaction evidence="1">
        <text>Endotype eliminative cleavage of L-alpha-rhamnopyranosyl-(1-&gt;4)-alpha-D-galactopyranosyluronic acid bonds of rhamnogalacturonan I domains in ramified hairy regions of pectin leaving L-rhamnopyranose at the reducing end and 4-deoxy-4,5-unsaturated D-galactopyranosyluronic acid at the non-reducing end.</text>
        <dbReference type="EC" id="4.2.2.23"/>
    </reaction>
</comment>
<feature type="domain" description="Rhamnogalacturonan lyase" evidence="11">
    <location>
        <begin position="401"/>
        <end position="559"/>
    </location>
</feature>
<evidence type="ECO:0000259" key="11">
    <source>
        <dbReference type="Pfam" id="PF14683"/>
    </source>
</evidence>
<dbReference type="EMBL" id="JAGTJR010000089">
    <property type="protein sequence ID" value="KAH7012370.1"/>
    <property type="molecule type" value="Genomic_DNA"/>
</dbReference>
<evidence type="ECO:0000256" key="4">
    <source>
        <dbReference type="ARBA" id="ARBA00012437"/>
    </source>
</evidence>
<dbReference type="Proteomes" id="UP000774617">
    <property type="component" value="Unassembled WGS sequence"/>
</dbReference>
<reference evidence="13 14" key="1">
    <citation type="journal article" date="2021" name="Nat. Commun.">
        <title>Genetic determinants of endophytism in the Arabidopsis root mycobiome.</title>
        <authorList>
            <person name="Mesny F."/>
            <person name="Miyauchi S."/>
            <person name="Thiergart T."/>
            <person name="Pickel B."/>
            <person name="Atanasova L."/>
            <person name="Karlsson M."/>
            <person name="Huettel B."/>
            <person name="Barry K.W."/>
            <person name="Haridas S."/>
            <person name="Chen C."/>
            <person name="Bauer D."/>
            <person name="Andreopoulos W."/>
            <person name="Pangilinan J."/>
            <person name="LaButti K."/>
            <person name="Riley R."/>
            <person name="Lipzen A."/>
            <person name="Clum A."/>
            <person name="Drula E."/>
            <person name="Henrissat B."/>
            <person name="Kohler A."/>
            <person name="Grigoriev I.V."/>
            <person name="Martin F.M."/>
            <person name="Hacquard S."/>
        </authorList>
    </citation>
    <scope>NUCLEOTIDE SEQUENCE [LARGE SCALE GENOMIC DNA]</scope>
    <source>
        <strain evidence="13 14">MPI-SDFR-AT-0080</strain>
    </source>
</reference>
<dbReference type="Gene3D" id="2.60.40.1120">
    <property type="entry name" value="Carboxypeptidase-like, regulatory domain"/>
    <property type="match status" value="1"/>
</dbReference>
<proteinExistence type="inferred from homology"/>
<dbReference type="InterPro" id="IPR008979">
    <property type="entry name" value="Galactose-bd-like_sf"/>
</dbReference>
<dbReference type="InterPro" id="IPR011013">
    <property type="entry name" value="Gal_mutarotase_sf_dom"/>
</dbReference>
<keyword evidence="5" id="KW-0964">Secreted</keyword>
<keyword evidence="6 10" id="KW-0732">Signal</keyword>
<name>A0ABQ8FQJ1_9PEZI</name>
<evidence type="ECO:0000313" key="13">
    <source>
        <dbReference type="EMBL" id="KAH7012370.1"/>
    </source>
</evidence>
<dbReference type="GO" id="GO:0016829">
    <property type="term" value="F:lyase activity"/>
    <property type="evidence" value="ECO:0007669"/>
    <property type="project" value="UniProtKB-KW"/>
</dbReference>
<gene>
    <name evidence="13" type="ORF">B0J12DRAFT_446765</name>
</gene>
<dbReference type="SUPFAM" id="SSF49452">
    <property type="entry name" value="Starch-binding domain-like"/>
    <property type="match status" value="1"/>
</dbReference>
<dbReference type="EC" id="4.2.2.23" evidence="4"/>
<dbReference type="PANTHER" id="PTHR32018">
    <property type="entry name" value="RHAMNOGALACTURONATE LYASE FAMILY PROTEIN"/>
    <property type="match status" value="1"/>
</dbReference>
<dbReference type="SUPFAM" id="SSF49785">
    <property type="entry name" value="Galactose-binding domain-like"/>
    <property type="match status" value="1"/>
</dbReference>